<dbReference type="Proteomes" id="UP000199225">
    <property type="component" value="Unassembled WGS sequence"/>
</dbReference>
<organism evidence="1 2">
    <name type="scientific">Salimicrobium halophilum</name>
    <dbReference type="NCBI Taxonomy" id="86666"/>
    <lineage>
        <taxon>Bacteria</taxon>
        <taxon>Bacillati</taxon>
        <taxon>Bacillota</taxon>
        <taxon>Bacilli</taxon>
        <taxon>Bacillales</taxon>
        <taxon>Bacillaceae</taxon>
        <taxon>Salimicrobium</taxon>
    </lineage>
</organism>
<reference evidence="2" key="1">
    <citation type="submission" date="2016-10" db="EMBL/GenBank/DDBJ databases">
        <authorList>
            <person name="Varghese N."/>
            <person name="Submissions S."/>
        </authorList>
    </citation>
    <scope>NUCLEOTIDE SEQUENCE [LARGE SCALE GENOMIC DNA]</scope>
    <source>
        <strain evidence="2">DSM 4771</strain>
    </source>
</reference>
<accession>A0A1G8T995</accession>
<keyword evidence="2" id="KW-1185">Reference proteome</keyword>
<dbReference type="EMBL" id="FNEV01000004">
    <property type="protein sequence ID" value="SDJ37220.1"/>
    <property type="molecule type" value="Genomic_DNA"/>
</dbReference>
<gene>
    <name evidence="1" type="ORF">SAMN04490247_1737</name>
</gene>
<evidence type="ECO:0000313" key="1">
    <source>
        <dbReference type="EMBL" id="SDJ37220.1"/>
    </source>
</evidence>
<proteinExistence type="predicted"/>
<evidence type="ECO:0000313" key="2">
    <source>
        <dbReference type="Proteomes" id="UP000199225"/>
    </source>
</evidence>
<dbReference type="AlphaFoldDB" id="A0A1G8T995"/>
<name>A0A1G8T995_9BACI</name>
<dbReference type="STRING" id="86666.SAMN04490247_1737"/>
<sequence>MLTESMGKIDARTRTINHEWGNLLIDPIMNHYDNQYDDYRGQGYLESSASEKAFNDATGYIVGPI</sequence>
<protein>
    <submittedName>
        <fullName evidence="1">Uncharacterized protein</fullName>
    </submittedName>
</protein>